<reference evidence="2 3" key="1">
    <citation type="submission" date="2020-08" db="EMBL/GenBank/DDBJ databases">
        <title>Complete Genome Sequence of Effusibacillus dendaii Strain skT53, Isolated from Farmland soil.</title>
        <authorList>
            <person name="Konishi T."/>
            <person name="Kawasaki H."/>
        </authorList>
    </citation>
    <scope>NUCLEOTIDE SEQUENCE [LARGE SCALE GENOMIC DNA]</scope>
    <source>
        <strain evidence="3">skT53</strain>
    </source>
</reference>
<evidence type="ECO:0000313" key="3">
    <source>
        <dbReference type="Proteomes" id="UP000593802"/>
    </source>
</evidence>
<gene>
    <name evidence="2" type="ORF">skT53_04160</name>
</gene>
<dbReference type="CDD" id="cd04861">
    <property type="entry name" value="LigD_Pol_like"/>
    <property type="match status" value="1"/>
</dbReference>
<dbReference type="PANTHER" id="PTHR42705:SF2">
    <property type="entry name" value="BIFUNCTIONAL NON-HOMOLOGOUS END JOINING PROTEIN LIGD"/>
    <property type="match status" value="1"/>
</dbReference>
<dbReference type="EMBL" id="AP023366">
    <property type="protein sequence ID" value="BCJ85431.1"/>
    <property type="molecule type" value="Genomic_DNA"/>
</dbReference>
<dbReference type="AlphaFoldDB" id="A0A7I8DBY3"/>
<dbReference type="Gene3D" id="3.90.920.10">
    <property type="entry name" value="DNA primase, PRIM domain"/>
    <property type="match status" value="1"/>
</dbReference>
<dbReference type="Pfam" id="PF21686">
    <property type="entry name" value="LigD_Prim-Pol"/>
    <property type="match status" value="1"/>
</dbReference>
<sequence>MLETLLAEYPVRLTNLDKLLWPEAGITKSAYIEYVIRMAAYLLPHLKDRPLTLVRFPHGVSGKSFYQKNAPPDTPEWVATYPVYSAESKRVVHYILANNTATLIWLANQACIELHPWYSKIQAPNNPTNIAIDLDPSVPGFEKIKHTAFLIKEILDDLQMPSYPKTSGATGLQIFIPLRPGFSFEQTRKVTKFIAHFMAHQYPDLVTVERLVKNRGDKIYIDYLQHAPHKTLVAPYSPRPHPDAKVSAPLTWRELAQGAVPEDFTIRTMPERVQQVGDLFQPMEQAGIDITEILHFIENHPYFDVPY</sequence>
<dbReference type="InterPro" id="IPR052171">
    <property type="entry name" value="NHEJ_LigD"/>
</dbReference>
<feature type="domain" description="DNA ligase D polymerase" evidence="1">
    <location>
        <begin position="27"/>
        <end position="280"/>
    </location>
</feature>
<dbReference type="NCBIfam" id="TIGR02778">
    <property type="entry name" value="ligD_pol"/>
    <property type="match status" value="1"/>
</dbReference>
<name>A0A7I8DBY3_9BACL</name>
<evidence type="ECO:0000313" key="2">
    <source>
        <dbReference type="EMBL" id="BCJ85431.1"/>
    </source>
</evidence>
<keyword evidence="3" id="KW-1185">Reference proteome</keyword>
<dbReference type="RefSeq" id="WP_226375312.1">
    <property type="nucleotide sequence ID" value="NZ_AP023366.1"/>
</dbReference>
<dbReference type="Proteomes" id="UP000593802">
    <property type="component" value="Chromosome"/>
</dbReference>
<proteinExistence type="predicted"/>
<organism evidence="2 3">
    <name type="scientific">Effusibacillus dendaii</name>
    <dbReference type="NCBI Taxonomy" id="2743772"/>
    <lineage>
        <taxon>Bacteria</taxon>
        <taxon>Bacillati</taxon>
        <taxon>Bacillota</taxon>
        <taxon>Bacilli</taxon>
        <taxon>Bacillales</taxon>
        <taxon>Alicyclobacillaceae</taxon>
        <taxon>Effusibacillus</taxon>
    </lineage>
</organism>
<accession>A0A7I8DBY3</accession>
<dbReference type="InterPro" id="IPR014145">
    <property type="entry name" value="LigD_pol_dom"/>
</dbReference>
<dbReference type="KEGG" id="eff:skT53_04160"/>
<protein>
    <submittedName>
        <fullName evidence="2">DNA polymerase domain-containing protein</fullName>
    </submittedName>
</protein>
<evidence type="ECO:0000259" key="1">
    <source>
        <dbReference type="Pfam" id="PF21686"/>
    </source>
</evidence>
<dbReference type="PANTHER" id="PTHR42705">
    <property type="entry name" value="BIFUNCTIONAL NON-HOMOLOGOUS END JOINING PROTEIN LIGD"/>
    <property type="match status" value="1"/>
</dbReference>